<dbReference type="SUPFAM" id="SSF53271">
    <property type="entry name" value="PRTase-like"/>
    <property type="match status" value="1"/>
</dbReference>
<evidence type="ECO:0000256" key="1">
    <source>
        <dbReference type="ARBA" id="ARBA00008007"/>
    </source>
</evidence>
<dbReference type="CDD" id="cd06223">
    <property type="entry name" value="PRTases_typeI"/>
    <property type="match status" value="1"/>
</dbReference>
<dbReference type="InterPro" id="IPR029057">
    <property type="entry name" value="PRTase-like"/>
</dbReference>
<protein>
    <submittedName>
        <fullName evidence="2">ComF family protein</fullName>
    </submittedName>
</protein>
<dbReference type="PANTHER" id="PTHR47505:SF1">
    <property type="entry name" value="DNA UTILIZATION PROTEIN YHGH"/>
    <property type="match status" value="1"/>
</dbReference>
<comment type="similarity">
    <text evidence="1">Belongs to the ComF/GntX family.</text>
</comment>
<dbReference type="RefSeq" id="WP_353648400.1">
    <property type="nucleotide sequence ID" value="NZ_CP159218.1"/>
</dbReference>
<organism evidence="2">
    <name type="scientific">Nakamurella sp. A5-74</name>
    <dbReference type="NCBI Taxonomy" id="3158264"/>
    <lineage>
        <taxon>Bacteria</taxon>
        <taxon>Bacillati</taxon>
        <taxon>Actinomycetota</taxon>
        <taxon>Actinomycetes</taxon>
        <taxon>Nakamurellales</taxon>
        <taxon>Nakamurellaceae</taxon>
        <taxon>Nakamurella</taxon>
    </lineage>
</organism>
<name>A0AAU8DM90_9ACTN</name>
<evidence type="ECO:0000313" key="2">
    <source>
        <dbReference type="EMBL" id="XCG62785.1"/>
    </source>
</evidence>
<dbReference type="EMBL" id="CP159218">
    <property type="protein sequence ID" value="XCG62785.1"/>
    <property type="molecule type" value="Genomic_DNA"/>
</dbReference>
<proteinExistence type="inferred from homology"/>
<sequence length="203" mass="20649">MLGGRPREPVLTEAAVEALAEAGPLPSVRALCRYTAGVRAAVIAGKERGRRDLPPMLGTALGDGLLRLHGVGLVPDRVTLVPAPTKPSAARRRGGDPVHRMARAAAASLAGAGLTAAVAPVLSTARSAADQAGLDASARAGNLAGRVRFRGRLPEEPGQIVLLDDVLTTGATMVAACAALSRHGAEVGLVLTVASVPKFRSVR</sequence>
<dbReference type="PANTHER" id="PTHR47505">
    <property type="entry name" value="DNA UTILIZATION PROTEIN YHGH"/>
    <property type="match status" value="1"/>
</dbReference>
<gene>
    <name evidence="2" type="ORF">ABLG96_16385</name>
</gene>
<reference evidence="2" key="1">
    <citation type="submission" date="2024-05" db="EMBL/GenBank/DDBJ databases">
        <authorList>
            <person name="Cai S.Y."/>
            <person name="Jin L.M."/>
            <person name="Li H.R."/>
        </authorList>
    </citation>
    <scope>NUCLEOTIDE SEQUENCE</scope>
    <source>
        <strain evidence="2">A5-74</strain>
    </source>
</reference>
<dbReference type="AlphaFoldDB" id="A0AAU8DM90"/>
<dbReference type="InterPro" id="IPR051910">
    <property type="entry name" value="ComF/GntX_DNA_util-trans"/>
</dbReference>
<dbReference type="Gene3D" id="3.40.50.2020">
    <property type="match status" value="1"/>
</dbReference>
<dbReference type="InterPro" id="IPR000836">
    <property type="entry name" value="PRTase_dom"/>
</dbReference>
<accession>A0AAU8DM90</accession>